<dbReference type="AlphaFoldDB" id="A0A914PH32"/>
<evidence type="ECO:0000313" key="1">
    <source>
        <dbReference type="Proteomes" id="UP000887578"/>
    </source>
</evidence>
<organism evidence="1 2">
    <name type="scientific">Panagrolaimus davidi</name>
    <dbReference type="NCBI Taxonomy" id="227884"/>
    <lineage>
        <taxon>Eukaryota</taxon>
        <taxon>Metazoa</taxon>
        <taxon>Ecdysozoa</taxon>
        <taxon>Nematoda</taxon>
        <taxon>Chromadorea</taxon>
        <taxon>Rhabditida</taxon>
        <taxon>Tylenchina</taxon>
        <taxon>Panagrolaimomorpha</taxon>
        <taxon>Panagrolaimoidea</taxon>
        <taxon>Panagrolaimidae</taxon>
        <taxon>Panagrolaimus</taxon>
    </lineage>
</organism>
<reference evidence="2" key="1">
    <citation type="submission" date="2022-11" db="UniProtKB">
        <authorList>
            <consortium name="WormBaseParasite"/>
        </authorList>
    </citation>
    <scope>IDENTIFICATION</scope>
</reference>
<evidence type="ECO:0000313" key="2">
    <source>
        <dbReference type="WBParaSite" id="PDA_v2.g17127.t1"/>
    </source>
</evidence>
<dbReference type="Proteomes" id="UP000887578">
    <property type="component" value="Unplaced"/>
</dbReference>
<sequence length="163" mass="18334">MLKNAAGYEPAQVDEDITILDTVGTFSNGGVATTSTSTNTMPKRLNVEDLRKLLPPSSLFKGNKRNKYRQLELPWVAKVFVNLRKKYKKPTGKYIKKIWADFEDDLKNLGRTKQSFLNYYTSGTGRRDLKIVVDQIKMGYDPSICGPAKLKKSDSSDSDSDSD</sequence>
<name>A0A914PH32_9BILA</name>
<accession>A0A914PH32</accession>
<proteinExistence type="predicted"/>
<dbReference type="WBParaSite" id="PDA_v2.g17127.t1">
    <property type="protein sequence ID" value="PDA_v2.g17127.t1"/>
    <property type="gene ID" value="PDA_v2.g17127"/>
</dbReference>
<protein>
    <submittedName>
        <fullName evidence="2">Nucleolar protein 16</fullName>
    </submittedName>
</protein>
<keyword evidence="1" id="KW-1185">Reference proteome</keyword>